<sequence length="172" mass="19073">MRKPLMLLILASLVLASCGWRDSRVNPRNWFGRGKEVAVATETASPVNPLIPRRSSILEKGPVVDRSVPIGRVTELRIEPTNTGAIVYATGIAERQGPFQAKLRPSNKELIPDENGVLTFDFNIVYPNRATPVGSDLTRTVHEAHSLSKQELARIRVVRVVAAQNAMESRRR</sequence>
<evidence type="ECO:0008006" key="4">
    <source>
        <dbReference type="Google" id="ProtNLM"/>
    </source>
</evidence>
<comment type="caution">
    <text evidence="2">The sequence shown here is derived from an EMBL/GenBank/DDBJ whole genome shotgun (WGS) entry which is preliminary data.</text>
</comment>
<keyword evidence="1" id="KW-0732">Signal</keyword>
<evidence type="ECO:0000313" key="3">
    <source>
        <dbReference type="Proteomes" id="UP000626220"/>
    </source>
</evidence>
<reference evidence="2" key="2">
    <citation type="submission" date="2020-09" db="EMBL/GenBank/DDBJ databases">
        <authorList>
            <person name="Sun Q."/>
            <person name="Kim S."/>
        </authorList>
    </citation>
    <scope>NUCLEOTIDE SEQUENCE</scope>
    <source>
        <strain evidence="2">KCTC 42650</strain>
    </source>
</reference>
<organism evidence="2 3">
    <name type="scientific">Seohaeicola zhoushanensis</name>
    <dbReference type="NCBI Taxonomy" id="1569283"/>
    <lineage>
        <taxon>Bacteria</taxon>
        <taxon>Pseudomonadati</taxon>
        <taxon>Pseudomonadota</taxon>
        <taxon>Alphaproteobacteria</taxon>
        <taxon>Rhodobacterales</taxon>
        <taxon>Roseobacteraceae</taxon>
        <taxon>Seohaeicola</taxon>
    </lineage>
</organism>
<dbReference type="EMBL" id="BNCJ01000010">
    <property type="protein sequence ID" value="GHF59355.1"/>
    <property type="molecule type" value="Genomic_DNA"/>
</dbReference>
<name>A0A8J3M999_9RHOB</name>
<gene>
    <name evidence="2" type="ORF">GCM10017056_33660</name>
</gene>
<accession>A0A8J3M999</accession>
<evidence type="ECO:0000313" key="2">
    <source>
        <dbReference type="EMBL" id="GHF59355.1"/>
    </source>
</evidence>
<proteinExistence type="predicted"/>
<evidence type="ECO:0000256" key="1">
    <source>
        <dbReference type="SAM" id="SignalP"/>
    </source>
</evidence>
<feature type="chain" id="PRO_5035191471" description="Lipoprotein" evidence="1">
    <location>
        <begin position="17"/>
        <end position="172"/>
    </location>
</feature>
<dbReference type="PROSITE" id="PS51257">
    <property type="entry name" value="PROKAR_LIPOPROTEIN"/>
    <property type="match status" value="1"/>
</dbReference>
<dbReference type="Proteomes" id="UP000626220">
    <property type="component" value="Unassembled WGS sequence"/>
</dbReference>
<dbReference type="AlphaFoldDB" id="A0A8J3M999"/>
<keyword evidence="3" id="KW-1185">Reference proteome</keyword>
<protein>
    <recommendedName>
        <fullName evidence="4">Lipoprotein</fullName>
    </recommendedName>
</protein>
<feature type="signal peptide" evidence="1">
    <location>
        <begin position="1"/>
        <end position="16"/>
    </location>
</feature>
<reference evidence="2" key="1">
    <citation type="journal article" date="2014" name="Int. J. Syst. Evol. Microbiol.">
        <title>Complete genome sequence of Corynebacterium casei LMG S-19264T (=DSM 44701T), isolated from a smear-ripened cheese.</title>
        <authorList>
            <consortium name="US DOE Joint Genome Institute (JGI-PGF)"/>
            <person name="Walter F."/>
            <person name="Albersmeier A."/>
            <person name="Kalinowski J."/>
            <person name="Ruckert C."/>
        </authorList>
    </citation>
    <scope>NUCLEOTIDE SEQUENCE</scope>
    <source>
        <strain evidence="2">KCTC 42650</strain>
    </source>
</reference>